<evidence type="ECO:0000256" key="12">
    <source>
        <dbReference type="SAM" id="Phobius"/>
    </source>
</evidence>
<evidence type="ECO:0000256" key="10">
    <source>
        <dbReference type="ARBA" id="ARBA00023201"/>
    </source>
</evidence>
<dbReference type="RefSeq" id="WP_345370414.1">
    <property type="nucleotide sequence ID" value="NZ_BAABJX010000022.1"/>
</dbReference>
<evidence type="ECO:0000256" key="8">
    <source>
        <dbReference type="ARBA" id="ARBA00023065"/>
    </source>
</evidence>
<dbReference type="Proteomes" id="UP001500298">
    <property type="component" value="Unassembled WGS sequence"/>
</dbReference>
<evidence type="ECO:0000256" key="7">
    <source>
        <dbReference type="ARBA" id="ARBA00023053"/>
    </source>
</evidence>
<evidence type="ECO:0000313" key="14">
    <source>
        <dbReference type="Proteomes" id="UP001500298"/>
    </source>
</evidence>
<feature type="transmembrane region" description="Helical" evidence="12">
    <location>
        <begin position="6"/>
        <end position="23"/>
    </location>
</feature>
<keyword evidence="8" id="KW-0406">Ion transport</keyword>
<evidence type="ECO:0000256" key="2">
    <source>
        <dbReference type="ARBA" id="ARBA00006434"/>
    </source>
</evidence>
<organism evidence="13 14">
    <name type="scientific">Algivirga pacifica</name>
    <dbReference type="NCBI Taxonomy" id="1162670"/>
    <lineage>
        <taxon>Bacteria</taxon>
        <taxon>Pseudomonadati</taxon>
        <taxon>Bacteroidota</taxon>
        <taxon>Cytophagia</taxon>
        <taxon>Cytophagales</taxon>
        <taxon>Flammeovirgaceae</taxon>
        <taxon>Algivirga</taxon>
    </lineage>
</organism>
<feature type="transmembrane region" description="Helical" evidence="12">
    <location>
        <begin position="371"/>
        <end position="390"/>
    </location>
</feature>
<comment type="subcellular location">
    <subcellularLocation>
        <location evidence="1">Cell membrane</location>
        <topology evidence="1">Multi-pass membrane protein</topology>
    </subcellularLocation>
</comment>
<evidence type="ECO:0000256" key="11">
    <source>
        <dbReference type="RuleBase" id="RU362091"/>
    </source>
</evidence>
<feature type="transmembrane region" description="Helical" evidence="12">
    <location>
        <begin position="72"/>
        <end position="98"/>
    </location>
</feature>
<reference evidence="14" key="1">
    <citation type="journal article" date="2019" name="Int. J. Syst. Evol. Microbiol.">
        <title>The Global Catalogue of Microorganisms (GCM) 10K type strain sequencing project: providing services to taxonomists for standard genome sequencing and annotation.</title>
        <authorList>
            <consortium name="The Broad Institute Genomics Platform"/>
            <consortium name="The Broad Institute Genome Sequencing Center for Infectious Disease"/>
            <person name="Wu L."/>
            <person name="Ma J."/>
        </authorList>
    </citation>
    <scope>NUCLEOTIDE SEQUENCE [LARGE SCALE GENOMIC DNA]</scope>
    <source>
        <strain evidence="14">JCM 18326</strain>
    </source>
</reference>
<dbReference type="Pfam" id="PF00474">
    <property type="entry name" value="SSF"/>
    <property type="match status" value="1"/>
</dbReference>
<evidence type="ECO:0000256" key="4">
    <source>
        <dbReference type="ARBA" id="ARBA00022475"/>
    </source>
</evidence>
<keyword evidence="4" id="KW-1003">Cell membrane</keyword>
<keyword evidence="9 12" id="KW-0472">Membrane</keyword>
<dbReference type="Gene3D" id="1.20.1730.10">
    <property type="entry name" value="Sodium/glucose cotransporter"/>
    <property type="match status" value="1"/>
</dbReference>
<comment type="caution">
    <text evidence="13">The sequence shown here is derived from an EMBL/GenBank/DDBJ whole genome shotgun (WGS) entry which is preliminary data.</text>
</comment>
<feature type="transmembrane region" description="Helical" evidence="12">
    <location>
        <begin position="402"/>
        <end position="420"/>
    </location>
</feature>
<dbReference type="InterPro" id="IPR051163">
    <property type="entry name" value="Sodium:Solute_Symporter_SSF"/>
</dbReference>
<evidence type="ECO:0000256" key="5">
    <source>
        <dbReference type="ARBA" id="ARBA00022692"/>
    </source>
</evidence>
<dbReference type="EMBL" id="BAABJX010000022">
    <property type="protein sequence ID" value="GAA4829929.1"/>
    <property type="molecule type" value="Genomic_DNA"/>
</dbReference>
<comment type="similarity">
    <text evidence="2 11">Belongs to the sodium:solute symporter (SSF) (TC 2.A.21) family.</text>
</comment>
<feature type="transmembrane region" description="Helical" evidence="12">
    <location>
        <begin position="271"/>
        <end position="295"/>
    </location>
</feature>
<accession>A0ABP9D4X0</accession>
<dbReference type="PANTHER" id="PTHR42985">
    <property type="entry name" value="SODIUM-COUPLED MONOCARBOXYLATE TRANSPORTER"/>
    <property type="match status" value="1"/>
</dbReference>
<protein>
    <submittedName>
        <fullName evidence="13">Sodium:solute symporter</fullName>
    </submittedName>
</protein>
<dbReference type="PROSITE" id="PS50283">
    <property type="entry name" value="NA_SOLUT_SYMP_3"/>
    <property type="match status" value="1"/>
</dbReference>
<evidence type="ECO:0000256" key="1">
    <source>
        <dbReference type="ARBA" id="ARBA00004651"/>
    </source>
</evidence>
<feature type="transmembrane region" description="Helical" evidence="12">
    <location>
        <begin position="119"/>
        <end position="146"/>
    </location>
</feature>
<feature type="transmembrane region" description="Helical" evidence="12">
    <location>
        <begin position="182"/>
        <end position="200"/>
    </location>
</feature>
<keyword evidence="7" id="KW-0915">Sodium</keyword>
<evidence type="ECO:0000256" key="6">
    <source>
        <dbReference type="ARBA" id="ARBA00022989"/>
    </source>
</evidence>
<evidence type="ECO:0000256" key="9">
    <source>
        <dbReference type="ARBA" id="ARBA00023136"/>
    </source>
</evidence>
<feature type="transmembrane region" description="Helical" evidence="12">
    <location>
        <begin position="456"/>
        <end position="475"/>
    </location>
</feature>
<feature type="transmembrane region" description="Helical" evidence="12">
    <location>
        <begin position="233"/>
        <end position="250"/>
    </location>
</feature>
<feature type="transmembrane region" description="Helical" evidence="12">
    <location>
        <begin position="43"/>
        <end position="66"/>
    </location>
</feature>
<dbReference type="PANTHER" id="PTHR42985:SF47">
    <property type="entry name" value="INTEGRAL MEMBRANE TRANSPORT PROTEIN"/>
    <property type="match status" value="1"/>
</dbReference>
<dbReference type="CDD" id="cd10326">
    <property type="entry name" value="SLC5sbd_NIS-like"/>
    <property type="match status" value="1"/>
</dbReference>
<keyword evidence="5 12" id="KW-0812">Transmembrane</keyword>
<keyword evidence="3" id="KW-0813">Transport</keyword>
<dbReference type="InterPro" id="IPR001734">
    <property type="entry name" value="Na/solute_symporter"/>
</dbReference>
<dbReference type="InterPro" id="IPR038377">
    <property type="entry name" value="Na/Glc_symporter_sf"/>
</dbReference>
<sequence length="497" mass="55359">MKPTYVLAILVAYFLVLMLISYLTSRGADKDTFFTGNRKSPWYLVAFGMVGASLSGVTFISVPGAVGGSGWSYLQFVLGNFVGYWVIAFVLIPLYYRMKLTSIYEYLRDRYGNASYKTGALFFMLSQTIGASFRLFLVALVLQLFFFDAYNIPFGVTVFITILLIWLYTFKAGIKTIVWTDTLQTLFMLSSVGISIWLIATELDLSLGGVVTEVKSHPYADIFVWDGKAGNNFFKQFIAGIFIAIVMNGLDQNMMQKNLTCKSRWDAQKNLLSFSITFVISTVLFLVLGVMLYMFAEAKGVEIPGRTDALYATLALEHFGTLAGTVFLLGITAAAYSSADSALTALTTSFCVDMMDISHQPEEKQKKIRRVVHIGFSTLMVMVIILFKMFNDETVVTSVFKAAGYTYGPLLGLFAFGMLTKRKPADRLVPLVCILSPVFSYILNANSEELLWGYKFGFEILIVNGLFTFIGLWTISGRRFIPMQEPLLSDSSGDLLA</sequence>
<proteinExistence type="inferred from homology"/>
<name>A0ABP9D4X0_9BACT</name>
<feature type="transmembrane region" description="Helical" evidence="12">
    <location>
        <begin position="152"/>
        <end position="170"/>
    </location>
</feature>
<evidence type="ECO:0000256" key="3">
    <source>
        <dbReference type="ARBA" id="ARBA00022448"/>
    </source>
</evidence>
<keyword evidence="10" id="KW-0739">Sodium transport</keyword>
<feature type="transmembrane region" description="Helical" evidence="12">
    <location>
        <begin position="427"/>
        <end position="444"/>
    </location>
</feature>
<feature type="transmembrane region" description="Helical" evidence="12">
    <location>
        <begin position="315"/>
        <end position="336"/>
    </location>
</feature>
<keyword evidence="14" id="KW-1185">Reference proteome</keyword>
<gene>
    <name evidence="13" type="ORF">GCM10023331_13960</name>
</gene>
<evidence type="ECO:0000313" key="13">
    <source>
        <dbReference type="EMBL" id="GAA4829929.1"/>
    </source>
</evidence>
<keyword evidence="6 12" id="KW-1133">Transmembrane helix</keyword>